<keyword evidence="2" id="KW-1003">Cell membrane</keyword>
<sequence>MKRNVLTQYLIITASCALYAVGFNWMFDPNHISVGGFTGLGQIINYLLPGLPIGTIVIILNVPLFVLGWRFIGKDFLFSSVYATAVSSLMIDGLAAVHTFKPMEPILACLYGGVIIGVSCGIMLREGATTGGTELAARLLKLKLESLSIGTLCLAIDILVTVTYALIFRDLTRALYGMISLSLISVSIDKVVYGPNAAKVAYIISDCHEELTHRLLELDRGVTLLQGKGAYSGKDKQVILCACARTQIIPVKRAVQEIDPDAFVIVCDAHEILGEGFGVYAPGGL</sequence>
<keyword evidence="9" id="KW-1185">Reference proteome</keyword>
<dbReference type="PANTHER" id="PTHR33545">
    <property type="entry name" value="UPF0750 MEMBRANE PROTEIN YITT-RELATED"/>
    <property type="match status" value="1"/>
</dbReference>
<evidence type="ECO:0000256" key="1">
    <source>
        <dbReference type="ARBA" id="ARBA00004651"/>
    </source>
</evidence>
<dbReference type="Proteomes" id="UP000681035">
    <property type="component" value="Chromosome"/>
</dbReference>
<dbReference type="Pfam" id="PF10035">
    <property type="entry name" value="DUF2179"/>
    <property type="match status" value="1"/>
</dbReference>
<dbReference type="InterPro" id="IPR019264">
    <property type="entry name" value="DUF2179"/>
</dbReference>
<evidence type="ECO:0000256" key="2">
    <source>
        <dbReference type="ARBA" id="ARBA00022475"/>
    </source>
</evidence>
<organism evidence="8 9">
    <name type="scientific">Vescimonas coprocola</name>
    <dbReference type="NCBI Taxonomy" id="2714355"/>
    <lineage>
        <taxon>Bacteria</taxon>
        <taxon>Bacillati</taxon>
        <taxon>Bacillota</taxon>
        <taxon>Clostridia</taxon>
        <taxon>Eubacteriales</taxon>
        <taxon>Oscillospiraceae</taxon>
        <taxon>Vescimonas</taxon>
    </lineage>
</organism>
<evidence type="ECO:0000259" key="7">
    <source>
        <dbReference type="Pfam" id="PF10035"/>
    </source>
</evidence>
<dbReference type="PROSITE" id="PS51257">
    <property type="entry name" value="PROKAR_LIPOPROTEIN"/>
    <property type="match status" value="1"/>
</dbReference>
<evidence type="ECO:0000256" key="4">
    <source>
        <dbReference type="ARBA" id="ARBA00022989"/>
    </source>
</evidence>
<accession>A0A810QDD1</accession>
<dbReference type="AlphaFoldDB" id="A0A810QDD1"/>
<evidence type="ECO:0000313" key="8">
    <source>
        <dbReference type="EMBL" id="BCK82563.1"/>
    </source>
</evidence>
<dbReference type="InterPro" id="IPR051461">
    <property type="entry name" value="UPF0750_membrane"/>
</dbReference>
<dbReference type="PANTHER" id="PTHR33545:SF5">
    <property type="entry name" value="UPF0750 MEMBRANE PROTEIN YITT"/>
    <property type="match status" value="1"/>
</dbReference>
<evidence type="ECO:0000256" key="6">
    <source>
        <dbReference type="SAM" id="Phobius"/>
    </source>
</evidence>
<dbReference type="EMBL" id="AP023418">
    <property type="protein sequence ID" value="BCK82563.1"/>
    <property type="molecule type" value="Genomic_DNA"/>
</dbReference>
<protein>
    <submittedName>
        <fullName evidence="8">Membrane protein</fullName>
    </submittedName>
</protein>
<keyword evidence="3 6" id="KW-0812">Transmembrane</keyword>
<feature type="transmembrane region" description="Helical" evidence="6">
    <location>
        <begin position="47"/>
        <end position="69"/>
    </location>
</feature>
<dbReference type="Gene3D" id="3.30.70.120">
    <property type="match status" value="1"/>
</dbReference>
<feature type="transmembrane region" description="Helical" evidence="6">
    <location>
        <begin position="144"/>
        <end position="168"/>
    </location>
</feature>
<evidence type="ECO:0000256" key="3">
    <source>
        <dbReference type="ARBA" id="ARBA00022692"/>
    </source>
</evidence>
<dbReference type="InterPro" id="IPR015867">
    <property type="entry name" value="N-reg_PII/ATP_PRibTrfase_C"/>
</dbReference>
<dbReference type="Pfam" id="PF02588">
    <property type="entry name" value="YitT_membrane"/>
    <property type="match status" value="1"/>
</dbReference>
<feature type="domain" description="DUF2179" evidence="7">
    <location>
        <begin position="220"/>
        <end position="274"/>
    </location>
</feature>
<evidence type="ECO:0000256" key="5">
    <source>
        <dbReference type="ARBA" id="ARBA00023136"/>
    </source>
</evidence>
<name>A0A810QDD1_9FIRM</name>
<reference evidence="8" key="1">
    <citation type="submission" date="2020-09" db="EMBL/GenBank/DDBJ databases">
        <title>New species isolated from human feces.</title>
        <authorList>
            <person name="Kitahara M."/>
            <person name="Shigeno Y."/>
            <person name="Shime M."/>
            <person name="Matsumoto Y."/>
            <person name="Nakamura S."/>
            <person name="Motooka D."/>
            <person name="Fukuoka S."/>
            <person name="Nishikawa H."/>
            <person name="Benno Y."/>
        </authorList>
    </citation>
    <scope>NUCLEOTIDE SEQUENCE</scope>
    <source>
        <strain evidence="8">MM50</strain>
    </source>
</reference>
<comment type="subcellular location">
    <subcellularLocation>
        <location evidence="1">Cell membrane</location>
        <topology evidence="1">Multi-pass membrane protein</topology>
    </subcellularLocation>
</comment>
<keyword evidence="4 6" id="KW-1133">Transmembrane helix</keyword>
<dbReference type="CDD" id="cd16380">
    <property type="entry name" value="YitT_C"/>
    <property type="match status" value="1"/>
</dbReference>
<dbReference type="KEGG" id="vcop:MM50RIKEN_23260"/>
<proteinExistence type="predicted"/>
<feature type="transmembrane region" description="Helical" evidence="6">
    <location>
        <begin position="76"/>
        <end position="99"/>
    </location>
</feature>
<keyword evidence="5 6" id="KW-0472">Membrane</keyword>
<evidence type="ECO:0000313" key="9">
    <source>
        <dbReference type="Proteomes" id="UP000681035"/>
    </source>
</evidence>
<dbReference type="GO" id="GO:0005886">
    <property type="term" value="C:plasma membrane"/>
    <property type="evidence" value="ECO:0007669"/>
    <property type="project" value="UniProtKB-SubCell"/>
</dbReference>
<gene>
    <name evidence="8" type="ORF">MM50RIKEN_23260</name>
</gene>
<feature type="transmembrane region" description="Helical" evidence="6">
    <location>
        <begin position="9"/>
        <end position="27"/>
    </location>
</feature>
<feature type="transmembrane region" description="Helical" evidence="6">
    <location>
        <begin position="105"/>
        <end position="124"/>
    </location>
</feature>
<dbReference type="PIRSF" id="PIRSF006483">
    <property type="entry name" value="Membrane_protein_YitT"/>
    <property type="match status" value="1"/>
</dbReference>
<dbReference type="RefSeq" id="WP_213541121.1">
    <property type="nucleotide sequence ID" value="NZ_AP023418.1"/>
</dbReference>
<dbReference type="InterPro" id="IPR003740">
    <property type="entry name" value="YitT"/>
</dbReference>